<feature type="transmembrane region" description="Helical" evidence="5">
    <location>
        <begin position="462"/>
        <end position="482"/>
    </location>
</feature>
<proteinExistence type="predicted"/>
<evidence type="ECO:0000256" key="1">
    <source>
        <dbReference type="ARBA" id="ARBA00022679"/>
    </source>
</evidence>
<dbReference type="SUPFAM" id="SSF56112">
    <property type="entry name" value="Protein kinase-like (PK-like)"/>
    <property type="match status" value="1"/>
</dbReference>
<dbReference type="SMART" id="SM00220">
    <property type="entry name" value="S_TKc"/>
    <property type="match status" value="1"/>
</dbReference>
<dbReference type="RefSeq" id="WP_274924362.1">
    <property type="nucleotide sequence ID" value="NZ_JAKELO010000002.1"/>
</dbReference>
<reference evidence="7" key="1">
    <citation type="submission" date="2022-01" db="EMBL/GenBank/DDBJ databases">
        <title>Draft genome of Methanogenium marinum DSM 15558.</title>
        <authorList>
            <person name="Chen S.-C."/>
            <person name="You Y.-T."/>
        </authorList>
    </citation>
    <scope>NUCLEOTIDE SEQUENCE</scope>
    <source>
        <strain evidence="7">DSM 15558</strain>
    </source>
</reference>
<evidence type="ECO:0000256" key="4">
    <source>
        <dbReference type="ARBA" id="ARBA00022840"/>
    </source>
</evidence>
<feature type="transmembrane region" description="Helical" evidence="5">
    <location>
        <begin position="21"/>
        <end position="44"/>
    </location>
</feature>
<organism evidence="7 8">
    <name type="scientific">Methanogenium marinum</name>
    <dbReference type="NCBI Taxonomy" id="348610"/>
    <lineage>
        <taxon>Archaea</taxon>
        <taxon>Methanobacteriati</taxon>
        <taxon>Methanobacteriota</taxon>
        <taxon>Stenosarchaea group</taxon>
        <taxon>Methanomicrobia</taxon>
        <taxon>Methanomicrobiales</taxon>
        <taxon>Methanomicrobiaceae</taxon>
        <taxon>Methanogenium</taxon>
    </lineage>
</organism>
<dbReference type="InterPro" id="IPR008271">
    <property type="entry name" value="Ser/Thr_kinase_AS"/>
</dbReference>
<keyword evidence="1" id="KW-0808">Transferase</keyword>
<dbReference type="InterPro" id="IPR011050">
    <property type="entry name" value="Pectin_lyase_fold/virulence"/>
</dbReference>
<accession>A0A9Q4KSA3</accession>
<dbReference type="InterPro" id="IPR012334">
    <property type="entry name" value="Pectin_lyas_fold"/>
</dbReference>
<dbReference type="InterPro" id="IPR007742">
    <property type="entry name" value="NosD_dom"/>
</dbReference>
<dbReference type="PANTHER" id="PTHR43289">
    <property type="entry name" value="MITOGEN-ACTIVATED PROTEIN KINASE KINASE KINASE 20-RELATED"/>
    <property type="match status" value="1"/>
</dbReference>
<evidence type="ECO:0000313" key="8">
    <source>
        <dbReference type="Proteomes" id="UP001143747"/>
    </source>
</evidence>
<dbReference type="InterPro" id="IPR000719">
    <property type="entry name" value="Prot_kinase_dom"/>
</dbReference>
<evidence type="ECO:0000256" key="3">
    <source>
        <dbReference type="ARBA" id="ARBA00022777"/>
    </source>
</evidence>
<dbReference type="Gene3D" id="3.30.200.20">
    <property type="entry name" value="Phosphorylase Kinase, domain 1"/>
    <property type="match status" value="1"/>
</dbReference>
<dbReference type="Gene3D" id="1.10.510.10">
    <property type="entry name" value="Transferase(Phosphotransferase) domain 1"/>
    <property type="match status" value="1"/>
</dbReference>
<evidence type="ECO:0000256" key="5">
    <source>
        <dbReference type="SAM" id="Phobius"/>
    </source>
</evidence>
<dbReference type="EMBL" id="JAKELO010000002">
    <property type="protein sequence ID" value="MDE4907714.1"/>
    <property type="molecule type" value="Genomic_DNA"/>
</dbReference>
<keyword evidence="5" id="KW-1133">Transmembrane helix</keyword>
<dbReference type="SUPFAM" id="SSF51126">
    <property type="entry name" value="Pectin lyase-like"/>
    <property type="match status" value="1"/>
</dbReference>
<dbReference type="InterPro" id="IPR011009">
    <property type="entry name" value="Kinase-like_dom_sf"/>
</dbReference>
<dbReference type="Proteomes" id="UP001143747">
    <property type="component" value="Unassembled WGS sequence"/>
</dbReference>
<dbReference type="PROSITE" id="PS50011">
    <property type="entry name" value="PROTEIN_KINASE_DOM"/>
    <property type="match status" value="1"/>
</dbReference>
<comment type="caution">
    <text evidence="7">The sequence shown here is derived from an EMBL/GenBank/DDBJ whole genome shotgun (WGS) entry which is preliminary data.</text>
</comment>
<name>A0A9Q4KSA3_9EURY</name>
<dbReference type="Gene3D" id="2.160.20.10">
    <property type="entry name" value="Single-stranded right-handed beta-helix, Pectin lyase-like"/>
    <property type="match status" value="1"/>
</dbReference>
<dbReference type="Pfam" id="PF05048">
    <property type="entry name" value="NosD"/>
    <property type="match status" value="1"/>
</dbReference>
<keyword evidence="8" id="KW-1185">Reference proteome</keyword>
<sequence>MNNRRDDWNRENQTTRSSRSVHVIFVTILLVAGLFCMTASAATLSVGGDGYPTISEALAMVMPGDTVLVESGTYYESLTISVPVTVTGVDTGGGLPVIVAADADTAILMESGGITLEEVVISGSVPCGIFVRGDNTVITGTTIATTYPGMSIGICIYDADRTLVTGNTIEGQRIGIQVRESDGTAVYFNEIDCVTGAVSSSPETSWTSPVTTYEYEGTSFEGQVGNSWSGYEGTDASGNGIGDEPFLIQSPSPDQLRAWDEENGRVSIDRKPFDMMGELTGVVIVEDAAPLTAGIDAYTVTVTPEMQDDAPGQGLRPDGTAGPFSFPREQEDFLWPLFAFLVSLAVAGLLTVADRRARHASVLNRSGHTMSVLIVGYTILVVLCSSAMFLSGFQSIMVLGTMPGISPVMVGLAFLSVAGVILASSTATEQSPRYLLGAYLIVAGIAAVISAALLLAGLGNPGVPGGFLPLVLCPAAVLLGLYHRSCFITPHVSGDTDERTRIAHVGDDPFDETHIMDTQLRDVYFPATLSDRYRDVSFIGKGGIARVFRAVRREDGAVVAVKVPISFDETTGRIFLKEMKLWEGLSHPNIVRICSVNILPVPFVEMEYVSRSLAGVTPPLPPAEAAGIINDIVRGLIYAHEHDIIHRDIKPHNILLTEDNTAKITDWGLGKVMGDGHESSVVGFSIQYAAPEQIAPRRFGDADTRTDIYQTGIVFYELLTGRRPFDDGGLVEMTDAILGEAPTLPSSRVPAAAPWDDIVMRCIAKEKKDRYPSAEALAEALFTVSDDHL</sequence>
<feature type="transmembrane region" description="Helical" evidence="5">
    <location>
        <begin position="405"/>
        <end position="423"/>
    </location>
</feature>
<evidence type="ECO:0000313" key="7">
    <source>
        <dbReference type="EMBL" id="MDE4907714.1"/>
    </source>
</evidence>
<keyword evidence="3 7" id="KW-0418">Kinase</keyword>
<dbReference type="CDD" id="cd14014">
    <property type="entry name" value="STKc_PknB_like"/>
    <property type="match status" value="1"/>
</dbReference>
<feature type="transmembrane region" description="Helical" evidence="5">
    <location>
        <begin position="333"/>
        <end position="352"/>
    </location>
</feature>
<evidence type="ECO:0000256" key="2">
    <source>
        <dbReference type="ARBA" id="ARBA00022741"/>
    </source>
</evidence>
<dbReference type="GO" id="GO:0004674">
    <property type="term" value="F:protein serine/threonine kinase activity"/>
    <property type="evidence" value="ECO:0007669"/>
    <property type="project" value="TreeGrafter"/>
</dbReference>
<keyword evidence="5" id="KW-0472">Membrane</keyword>
<feature type="transmembrane region" description="Helical" evidence="5">
    <location>
        <begin position="372"/>
        <end position="393"/>
    </location>
</feature>
<evidence type="ECO:0000259" key="6">
    <source>
        <dbReference type="PROSITE" id="PS50011"/>
    </source>
</evidence>
<dbReference type="PANTHER" id="PTHR43289:SF6">
    <property type="entry name" value="SERINE_THREONINE-PROTEIN KINASE NEKL-3"/>
    <property type="match status" value="1"/>
</dbReference>
<keyword evidence="2" id="KW-0547">Nucleotide-binding</keyword>
<dbReference type="GO" id="GO:0005524">
    <property type="term" value="F:ATP binding"/>
    <property type="evidence" value="ECO:0007669"/>
    <property type="project" value="UniProtKB-KW"/>
</dbReference>
<dbReference type="AlphaFoldDB" id="A0A9Q4KSA3"/>
<dbReference type="PROSITE" id="PS00108">
    <property type="entry name" value="PROTEIN_KINASE_ST"/>
    <property type="match status" value="1"/>
</dbReference>
<keyword evidence="4" id="KW-0067">ATP-binding</keyword>
<gene>
    <name evidence="7" type="ORF">L0665_03695</name>
</gene>
<feature type="domain" description="Protein kinase" evidence="6">
    <location>
        <begin position="533"/>
        <end position="782"/>
    </location>
</feature>
<keyword evidence="5" id="KW-0812">Transmembrane</keyword>
<dbReference type="Pfam" id="PF00069">
    <property type="entry name" value="Pkinase"/>
    <property type="match status" value="1"/>
</dbReference>
<protein>
    <submittedName>
        <fullName evidence="7">Protein kinase</fullName>
    </submittedName>
</protein>
<feature type="transmembrane region" description="Helical" evidence="5">
    <location>
        <begin position="435"/>
        <end position="456"/>
    </location>
</feature>